<evidence type="ECO:0000259" key="3">
    <source>
        <dbReference type="Pfam" id="PF01370"/>
    </source>
</evidence>
<proteinExistence type="inferred from homology"/>
<comment type="pathway">
    <text evidence="1">Bacterial outer membrane biogenesis; LPS O-antigen biosynthesis.</text>
</comment>
<dbReference type="EMBL" id="BMIP01000001">
    <property type="protein sequence ID" value="GGD59337.1"/>
    <property type="molecule type" value="Genomic_DNA"/>
</dbReference>
<feature type="domain" description="NAD-dependent epimerase/dehydratase" evidence="3">
    <location>
        <begin position="7"/>
        <end position="231"/>
    </location>
</feature>
<protein>
    <submittedName>
        <fullName evidence="4">CDP-4-dehydro-6-deoxy-D-gulose 4-reductase</fullName>
    </submittedName>
</protein>
<comment type="caution">
    <text evidence="4">The sequence shown here is derived from an EMBL/GenBank/DDBJ whole genome shotgun (WGS) entry which is preliminary data.</text>
</comment>
<evidence type="ECO:0000256" key="1">
    <source>
        <dbReference type="ARBA" id="ARBA00005125"/>
    </source>
</evidence>
<comment type="similarity">
    <text evidence="2">Belongs to the NAD(P)-dependent epimerase/dehydratase family.</text>
</comment>
<dbReference type="SUPFAM" id="SSF51735">
    <property type="entry name" value="NAD(P)-binding Rossmann-fold domains"/>
    <property type="match status" value="1"/>
</dbReference>
<dbReference type="Proteomes" id="UP000612349">
    <property type="component" value="Unassembled WGS sequence"/>
</dbReference>
<evidence type="ECO:0000313" key="4">
    <source>
        <dbReference type="EMBL" id="GGD59337.1"/>
    </source>
</evidence>
<accession>A0A917DRC9</accession>
<keyword evidence="5" id="KW-1185">Reference proteome</keyword>
<reference evidence="4" key="2">
    <citation type="submission" date="2020-09" db="EMBL/GenBank/DDBJ databases">
        <authorList>
            <person name="Sun Q."/>
            <person name="Zhou Y."/>
        </authorList>
    </citation>
    <scope>NUCLEOTIDE SEQUENCE</scope>
    <source>
        <strain evidence="4">CGMCC 1.15360</strain>
    </source>
</reference>
<name>A0A917DRC9_9SPHN</name>
<evidence type="ECO:0000256" key="2">
    <source>
        <dbReference type="ARBA" id="ARBA00007637"/>
    </source>
</evidence>
<dbReference type="PANTHER" id="PTHR43000">
    <property type="entry name" value="DTDP-D-GLUCOSE 4,6-DEHYDRATASE-RELATED"/>
    <property type="match status" value="1"/>
</dbReference>
<dbReference type="AlphaFoldDB" id="A0A917DRC9"/>
<dbReference type="InterPro" id="IPR001509">
    <property type="entry name" value="Epimerase_deHydtase"/>
</dbReference>
<dbReference type="InterPro" id="IPR036291">
    <property type="entry name" value="NAD(P)-bd_dom_sf"/>
</dbReference>
<dbReference type="Gene3D" id="3.40.50.720">
    <property type="entry name" value="NAD(P)-binding Rossmann-like Domain"/>
    <property type="match status" value="1"/>
</dbReference>
<gene>
    <name evidence="4" type="ORF">GCM10010990_05880</name>
</gene>
<organism evidence="4 5">
    <name type="scientific">Croceicoccus mobilis</name>
    <dbReference type="NCBI Taxonomy" id="1703339"/>
    <lineage>
        <taxon>Bacteria</taxon>
        <taxon>Pseudomonadati</taxon>
        <taxon>Pseudomonadota</taxon>
        <taxon>Alphaproteobacteria</taxon>
        <taxon>Sphingomonadales</taxon>
        <taxon>Erythrobacteraceae</taxon>
        <taxon>Croceicoccus</taxon>
    </lineage>
</organism>
<reference evidence="4" key="1">
    <citation type="journal article" date="2014" name="Int. J. Syst. Evol. Microbiol.">
        <title>Complete genome sequence of Corynebacterium casei LMG S-19264T (=DSM 44701T), isolated from a smear-ripened cheese.</title>
        <authorList>
            <consortium name="US DOE Joint Genome Institute (JGI-PGF)"/>
            <person name="Walter F."/>
            <person name="Albersmeier A."/>
            <person name="Kalinowski J."/>
            <person name="Ruckert C."/>
        </authorList>
    </citation>
    <scope>NUCLEOTIDE SEQUENCE</scope>
    <source>
        <strain evidence="4">CGMCC 1.15360</strain>
    </source>
</reference>
<sequence>MQQKGVVMVTGASGFVGRAVLRALRAQHRPVVAIGTPFDTGADDGIAWDKFDLLDPAATRLAMARHRPDMLIHTAWARTRPGGLWNAEDNLAWTDAGMDLFESFWAEGGQQIVACGSCAEYGRSETPCREDVTPIAPTSIYGRAKAELATRALKRADALGMQLAWGRLFYLYGPHEARSRLVASVIDRLLAGKAAETTQGLVERDFSLSDDVGNGLVALGDAGAGGAFNIASGEAIALRDLTRKVGALMDAEDRLKIGALEDRPNEAPLIAADMAKTHAETGWQVKTPLEEGLARTIAWRRAHPLSNSEAR</sequence>
<evidence type="ECO:0000313" key="5">
    <source>
        <dbReference type="Proteomes" id="UP000612349"/>
    </source>
</evidence>
<dbReference type="Pfam" id="PF01370">
    <property type="entry name" value="Epimerase"/>
    <property type="match status" value="1"/>
</dbReference>